<feature type="signal peptide" evidence="1">
    <location>
        <begin position="1"/>
        <end position="19"/>
    </location>
</feature>
<evidence type="ECO:0000313" key="3">
    <source>
        <dbReference type="EMBL" id="KAF9750688.1"/>
    </source>
</evidence>
<evidence type="ECO:0000259" key="2">
    <source>
        <dbReference type="Pfam" id="PF02225"/>
    </source>
</evidence>
<organism evidence="3 4">
    <name type="scientific">Bionectria ochroleuca</name>
    <name type="common">Gliocladium roseum</name>
    <dbReference type="NCBI Taxonomy" id="29856"/>
    <lineage>
        <taxon>Eukaryota</taxon>
        <taxon>Fungi</taxon>
        <taxon>Dikarya</taxon>
        <taxon>Ascomycota</taxon>
        <taxon>Pezizomycotina</taxon>
        <taxon>Sordariomycetes</taxon>
        <taxon>Hypocreomycetidae</taxon>
        <taxon>Hypocreales</taxon>
        <taxon>Bionectriaceae</taxon>
        <taxon>Clonostachys</taxon>
    </lineage>
</organism>
<dbReference type="Gene3D" id="3.50.30.30">
    <property type="match status" value="1"/>
</dbReference>
<feature type="domain" description="PA" evidence="2">
    <location>
        <begin position="122"/>
        <end position="216"/>
    </location>
</feature>
<evidence type="ECO:0000313" key="4">
    <source>
        <dbReference type="Proteomes" id="UP000616885"/>
    </source>
</evidence>
<comment type="caution">
    <text evidence="3">The sequence shown here is derived from an EMBL/GenBank/DDBJ whole genome shotgun (WGS) entry which is preliminary data.</text>
</comment>
<evidence type="ECO:0000256" key="1">
    <source>
        <dbReference type="SAM" id="SignalP"/>
    </source>
</evidence>
<keyword evidence="1" id="KW-0732">Signal</keyword>
<proteinExistence type="predicted"/>
<dbReference type="SUPFAM" id="SSF52025">
    <property type="entry name" value="PA domain"/>
    <property type="match status" value="1"/>
</dbReference>
<feature type="chain" id="PRO_5034987145" description="PA domain-containing protein" evidence="1">
    <location>
        <begin position="20"/>
        <end position="219"/>
    </location>
</feature>
<reference evidence="3" key="1">
    <citation type="submission" date="2020-10" db="EMBL/GenBank/DDBJ databases">
        <title>High-Quality Genome Resource of Clonostachys rosea strain S41 by Oxford Nanopore Long-Read Sequencing.</title>
        <authorList>
            <person name="Wang H."/>
        </authorList>
    </citation>
    <scope>NUCLEOTIDE SEQUENCE</scope>
    <source>
        <strain evidence="3">S41</strain>
    </source>
</reference>
<dbReference type="Proteomes" id="UP000616885">
    <property type="component" value="Unassembled WGS sequence"/>
</dbReference>
<dbReference type="InterPro" id="IPR046450">
    <property type="entry name" value="PA_dom_sf"/>
</dbReference>
<name>A0A8H7N7P5_BIOOC</name>
<gene>
    <name evidence="3" type="ORF">IM811_014908</name>
</gene>
<sequence length="219" mass="23291">MKYTQPAIALALLASSALAAECKPKVDSESLQADIKTENLWSHLEALNNIAFEKGNGNRAFGLPGFAASVDYTFGSDFWVQWHKVLEARLLCLVQTISLKVKDEDLYVFGIAYSPSTSQEGITAEVVLGPAGEAGCSEESYNGLDVEGKIVLTQRFRCPTGGTLAGRVKPAAARGAAAVIIYHDLTTKPTAGSFGEVNLEAYAPTGFIHKADGEAIIAH</sequence>
<accession>A0A8H7N7P5</accession>
<dbReference type="Pfam" id="PF02225">
    <property type="entry name" value="PA"/>
    <property type="match status" value="1"/>
</dbReference>
<protein>
    <recommendedName>
        <fullName evidence="2">PA domain-containing protein</fullName>
    </recommendedName>
</protein>
<dbReference type="EMBL" id="JADCTT010000006">
    <property type="protein sequence ID" value="KAF9750688.1"/>
    <property type="molecule type" value="Genomic_DNA"/>
</dbReference>
<dbReference type="AlphaFoldDB" id="A0A8H7N7P5"/>
<dbReference type="InterPro" id="IPR003137">
    <property type="entry name" value="PA_domain"/>
</dbReference>